<proteinExistence type="predicted"/>
<organism evidence="1 2">
    <name type="scientific">Arabis alpina</name>
    <name type="common">Alpine rock-cress</name>
    <dbReference type="NCBI Taxonomy" id="50452"/>
    <lineage>
        <taxon>Eukaryota</taxon>
        <taxon>Viridiplantae</taxon>
        <taxon>Streptophyta</taxon>
        <taxon>Embryophyta</taxon>
        <taxon>Tracheophyta</taxon>
        <taxon>Spermatophyta</taxon>
        <taxon>Magnoliopsida</taxon>
        <taxon>eudicotyledons</taxon>
        <taxon>Gunneridae</taxon>
        <taxon>Pentapetalae</taxon>
        <taxon>rosids</taxon>
        <taxon>malvids</taxon>
        <taxon>Brassicales</taxon>
        <taxon>Brassicaceae</taxon>
        <taxon>Arabideae</taxon>
        <taxon>Arabis</taxon>
    </lineage>
</organism>
<dbReference type="Proteomes" id="UP000029120">
    <property type="component" value="Unassembled WGS sequence"/>
</dbReference>
<name>A0A087FZN2_ARAAL</name>
<evidence type="ECO:0000313" key="1">
    <source>
        <dbReference type="EMBL" id="KFK23084.1"/>
    </source>
</evidence>
<dbReference type="Gramene" id="KFK23084">
    <property type="protein sequence ID" value="KFK23084"/>
    <property type="gene ID" value="AALP_AAs74689U000100"/>
</dbReference>
<sequence>MGVVEICMRVSVKASSMVVGESCRRKVVVEICMR</sequence>
<dbReference type="EMBL" id="KL982590">
    <property type="protein sequence ID" value="KFK23084.1"/>
    <property type="molecule type" value="Genomic_DNA"/>
</dbReference>
<protein>
    <submittedName>
        <fullName evidence="1">Uncharacterized protein</fullName>
    </submittedName>
</protein>
<accession>A0A087FZN2</accession>
<keyword evidence="2" id="KW-1185">Reference proteome</keyword>
<feature type="non-terminal residue" evidence="1">
    <location>
        <position position="34"/>
    </location>
</feature>
<evidence type="ECO:0000313" key="2">
    <source>
        <dbReference type="Proteomes" id="UP000029120"/>
    </source>
</evidence>
<reference evidence="2" key="1">
    <citation type="journal article" date="2015" name="Nat. Plants">
        <title>Genome expansion of Arabis alpina linked with retrotransposition and reduced symmetric DNA methylation.</title>
        <authorList>
            <person name="Willing E.M."/>
            <person name="Rawat V."/>
            <person name="Mandakova T."/>
            <person name="Maumus F."/>
            <person name="James G.V."/>
            <person name="Nordstroem K.J."/>
            <person name="Becker C."/>
            <person name="Warthmann N."/>
            <person name="Chica C."/>
            <person name="Szarzynska B."/>
            <person name="Zytnicki M."/>
            <person name="Albani M.C."/>
            <person name="Kiefer C."/>
            <person name="Bergonzi S."/>
            <person name="Castaings L."/>
            <person name="Mateos J.L."/>
            <person name="Berns M.C."/>
            <person name="Bujdoso N."/>
            <person name="Piofczyk T."/>
            <person name="de Lorenzo L."/>
            <person name="Barrero-Sicilia C."/>
            <person name="Mateos I."/>
            <person name="Piednoel M."/>
            <person name="Hagmann J."/>
            <person name="Chen-Min-Tao R."/>
            <person name="Iglesias-Fernandez R."/>
            <person name="Schuster S.C."/>
            <person name="Alonso-Blanco C."/>
            <person name="Roudier F."/>
            <person name="Carbonero P."/>
            <person name="Paz-Ares J."/>
            <person name="Davis S.J."/>
            <person name="Pecinka A."/>
            <person name="Quesneville H."/>
            <person name="Colot V."/>
            <person name="Lysak M.A."/>
            <person name="Weigel D."/>
            <person name="Coupland G."/>
            <person name="Schneeberger K."/>
        </authorList>
    </citation>
    <scope>NUCLEOTIDE SEQUENCE [LARGE SCALE GENOMIC DNA]</scope>
    <source>
        <strain evidence="2">cv. Pajares</strain>
    </source>
</reference>
<dbReference type="AlphaFoldDB" id="A0A087FZN2"/>
<gene>
    <name evidence="1" type="ORF">AALP_AAs74689U000100</name>
</gene>